<dbReference type="Proteomes" id="UP000694865">
    <property type="component" value="Unplaced"/>
</dbReference>
<gene>
    <name evidence="9" type="primary">LOC102801625</name>
</gene>
<dbReference type="PROSITE" id="PS00022">
    <property type="entry name" value="EGF_1"/>
    <property type="match status" value="1"/>
</dbReference>
<evidence type="ECO:0000256" key="5">
    <source>
        <dbReference type="SAM" id="Phobius"/>
    </source>
</evidence>
<keyword evidence="8" id="KW-1185">Reference proteome</keyword>
<dbReference type="SUPFAM" id="SSF57196">
    <property type="entry name" value="EGF/Laminin"/>
    <property type="match status" value="1"/>
</dbReference>
<evidence type="ECO:0000256" key="4">
    <source>
        <dbReference type="SAM" id="MobiDB-lite"/>
    </source>
</evidence>
<proteinExistence type="predicted"/>
<dbReference type="PROSITE" id="PS01186">
    <property type="entry name" value="EGF_2"/>
    <property type="match status" value="1"/>
</dbReference>
<dbReference type="Gene3D" id="2.10.25.10">
    <property type="entry name" value="Laminin"/>
    <property type="match status" value="1"/>
</dbReference>
<organism evidence="8 9">
    <name type="scientific">Saccoglossus kowalevskii</name>
    <name type="common">Acorn worm</name>
    <dbReference type="NCBI Taxonomy" id="10224"/>
    <lineage>
        <taxon>Eukaryota</taxon>
        <taxon>Metazoa</taxon>
        <taxon>Hemichordata</taxon>
        <taxon>Enteropneusta</taxon>
        <taxon>Harrimaniidae</taxon>
        <taxon>Saccoglossus</taxon>
    </lineage>
</organism>
<keyword evidence="5" id="KW-1133">Transmembrane helix</keyword>
<evidence type="ECO:0000313" key="9">
    <source>
        <dbReference type="RefSeq" id="XP_006813512.1"/>
    </source>
</evidence>
<protein>
    <submittedName>
        <fullName evidence="9">Uncharacterized protein LOC102801625</fullName>
    </submittedName>
</protein>
<evidence type="ECO:0000256" key="2">
    <source>
        <dbReference type="ARBA" id="ARBA00022737"/>
    </source>
</evidence>
<evidence type="ECO:0000256" key="3">
    <source>
        <dbReference type="ARBA" id="ARBA00023157"/>
    </source>
</evidence>
<dbReference type="CDD" id="cd00054">
    <property type="entry name" value="EGF_CA"/>
    <property type="match status" value="1"/>
</dbReference>
<dbReference type="PANTHER" id="PTHR24049">
    <property type="entry name" value="CRUMBS FAMILY MEMBER"/>
    <property type="match status" value="1"/>
</dbReference>
<evidence type="ECO:0000256" key="1">
    <source>
        <dbReference type="ARBA" id="ARBA00022536"/>
    </source>
</evidence>
<dbReference type="PANTHER" id="PTHR24049:SF29">
    <property type="entry name" value="EGF-LIKE DOMAIN-CONTAINING PROTEIN"/>
    <property type="match status" value="1"/>
</dbReference>
<name>A0ABM0M0H1_SACKO</name>
<feature type="region of interest" description="Disordered" evidence="4">
    <location>
        <begin position="331"/>
        <end position="391"/>
    </location>
</feature>
<accession>A0ABM0M0H1</accession>
<dbReference type="GeneID" id="102801625"/>
<evidence type="ECO:0000259" key="6">
    <source>
        <dbReference type="PROSITE" id="PS00022"/>
    </source>
</evidence>
<sequence length="391" mass="44224">MITPENDLPKLFIVVNGYNLIGDQTSTLELTMEQRRLENVQYQDMIITVGAWDVDVEDVLTLLFEMPLHGELEITEQKRNFTFVDANCTDDNRDSGSIWQPEWTLLAYPCDMTNPYEISRQAWVASLIRYRPNDYYYGNDELKITTKDFLGANSEIVTVKLYIMENKCSQNGKCVGPESDPDCTSEARSEGFDSLGYACNCSIGYEGKYCESDFDDCASRPCQWNYTCIDQVNSHVCYCENANWPCAQLLSTGQIVGISIGVIVFVALIGIMVLIIYSKQRQKKHGKIKKDKIAKLTSQSQAGSGEIFPRHKMWFQDGRPEMPQPMTTFKNPMYGATVTDSGMPSKPEDDRYVKSPAGGLASKDPKRSSQKSDISYENIGYETFPEPDYNN</sequence>
<dbReference type="InterPro" id="IPR000742">
    <property type="entry name" value="EGF"/>
</dbReference>
<reference evidence="9" key="1">
    <citation type="submission" date="2025-08" db="UniProtKB">
        <authorList>
            <consortium name="RefSeq"/>
        </authorList>
    </citation>
    <scope>IDENTIFICATION</scope>
    <source>
        <tissue evidence="9">Testes</tissue>
    </source>
</reference>
<keyword evidence="2" id="KW-0677">Repeat</keyword>
<dbReference type="RefSeq" id="XP_006813512.1">
    <property type="nucleotide sequence ID" value="XM_006813449.1"/>
</dbReference>
<evidence type="ECO:0000259" key="7">
    <source>
        <dbReference type="PROSITE" id="PS01186"/>
    </source>
</evidence>
<keyword evidence="5" id="KW-0812">Transmembrane</keyword>
<feature type="transmembrane region" description="Helical" evidence="5">
    <location>
        <begin position="255"/>
        <end position="277"/>
    </location>
</feature>
<dbReference type="InterPro" id="IPR051022">
    <property type="entry name" value="Notch_Cell-Fate_Det"/>
</dbReference>
<feature type="domain" description="EGF-like" evidence="6 7">
    <location>
        <begin position="199"/>
        <end position="210"/>
    </location>
</feature>
<evidence type="ECO:0000313" key="8">
    <source>
        <dbReference type="Proteomes" id="UP000694865"/>
    </source>
</evidence>
<keyword evidence="1" id="KW-0245">EGF-like domain</keyword>
<keyword evidence="5" id="KW-0472">Membrane</keyword>
<keyword evidence="3" id="KW-1015">Disulfide bond</keyword>